<proteinExistence type="predicted"/>
<evidence type="ECO:0000313" key="1">
    <source>
        <dbReference type="EMBL" id="CAG5106915.1"/>
    </source>
</evidence>
<dbReference type="Proteomes" id="UP001158576">
    <property type="component" value="Chromosome 1"/>
</dbReference>
<dbReference type="EMBL" id="OU015566">
    <property type="protein sequence ID" value="CAG5106915.1"/>
    <property type="molecule type" value="Genomic_DNA"/>
</dbReference>
<keyword evidence="2" id="KW-1185">Reference proteome</keyword>
<reference evidence="1 2" key="1">
    <citation type="submission" date="2021-04" db="EMBL/GenBank/DDBJ databases">
        <authorList>
            <person name="Bliznina A."/>
        </authorList>
    </citation>
    <scope>NUCLEOTIDE SEQUENCE [LARGE SCALE GENOMIC DNA]</scope>
</reference>
<sequence length="178" mass="20848">MDVRKKEHLNFSSIATRFNYPESCILQEHPWRNIDYDQNLWNEIVRATPRPKYIRNAAGWIRDLLFGEDEYAAMHWRYNKNDWGKHCGSAGEWRSCPIYELGTKNPALFAQKLTKLLKEKNIYKLYIAAPPDQSRLVETFKDEILKIDGKFDVLVGLDAVKLLQIRARIEFNSLGMKG</sequence>
<organism evidence="1 2">
    <name type="scientific">Oikopleura dioica</name>
    <name type="common">Tunicate</name>
    <dbReference type="NCBI Taxonomy" id="34765"/>
    <lineage>
        <taxon>Eukaryota</taxon>
        <taxon>Metazoa</taxon>
        <taxon>Chordata</taxon>
        <taxon>Tunicata</taxon>
        <taxon>Appendicularia</taxon>
        <taxon>Copelata</taxon>
        <taxon>Oikopleuridae</taxon>
        <taxon>Oikopleura</taxon>
    </lineage>
</organism>
<gene>
    <name evidence="1" type="ORF">OKIOD_LOCUS11823</name>
</gene>
<accession>A0ABN7SSW0</accession>
<name>A0ABN7SSW0_OIKDI</name>
<evidence type="ECO:0000313" key="2">
    <source>
        <dbReference type="Proteomes" id="UP001158576"/>
    </source>
</evidence>
<protein>
    <submittedName>
        <fullName evidence="1">Oidioi.mRNA.OKI2018_I69.chr1.g3058.t1.cds</fullName>
    </submittedName>
</protein>